<organism evidence="3 4">
    <name type="scientific">Massilia yuzhufengensis</name>
    <dbReference type="NCBI Taxonomy" id="1164594"/>
    <lineage>
        <taxon>Bacteria</taxon>
        <taxon>Pseudomonadati</taxon>
        <taxon>Pseudomonadota</taxon>
        <taxon>Betaproteobacteria</taxon>
        <taxon>Burkholderiales</taxon>
        <taxon>Oxalobacteraceae</taxon>
        <taxon>Telluria group</taxon>
        <taxon>Massilia</taxon>
    </lineage>
</organism>
<dbReference type="InterPro" id="IPR051910">
    <property type="entry name" value="ComF/GntX_DNA_util-trans"/>
</dbReference>
<dbReference type="Proteomes" id="UP000198639">
    <property type="component" value="Unassembled WGS sequence"/>
</dbReference>
<protein>
    <submittedName>
        <fullName evidence="3">ComF family protein</fullName>
    </submittedName>
</protein>
<keyword evidence="4" id="KW-1185">Reference proteome</keyword>
<comment type="similarity">
    <text evidence="1">Belongs to the ComF/GntX family.</text>
</comment>
<dbReference type="OrthoDB" id="9793412at2"/>
<reference evidence="4" key="1">
    <citation type="submission" date="2016-10" db="EMBL/GenBank/DDBJ databases">
        <authorList>
            <person name="Varghese N."/>
            <person name="Submissions S."/>
        </authorList>
    </citation>
    <scope>NUCLEOTIDE SEQUENCE [LARGE SCALE GENOMIC DNA]</scope>
    <source>
        <strain evidence="4">CGMCC 1.12041</strain>
    </source>
</reference>
<dbReference type="InterPro" id="IPR029057">
    <property type="entry name" value="PRTase-like"/>
</dbReference>
<dbReference type="Pfam" id="PF18912">
    <property type="entry name" value="DZR_2"/>
    <property type="match status" value="1"/>
</dbReference>
<proteinExistence type="inferred from homology"/>
<feature type="domain" description="Double zinc ribbon" evidence="2">
    <location>
        <begin position="15"/>
        <end position="70"/>
    </location>
</feature>
<evidence type="ECO:0000259" key="2">
    <source>
        <dbReference type="Pfam" id="PF18912"/>
    </source>
</evidence>
<dbReference type="PANTHER" id="PTHR47505:SF1">
    <property type="entry name" value="DNA UTILIZATION PROTEIN YHGH"/>
    <property type="match status" value="1"/>
</dbReference>
<dbReference type="STRING" id="1164594.SAMN05216204_1445"/>
<dbReference type="EMBL" id="FOLD01000044">
    <property type="protein sequence ID" value="SFD88633.1"/>
    <property type="molecule type" value="Genomic_DNA"/>
</dbReference>
<dbReference type="PANTHER" id="PTHR47505">
    <property type="entry name" value="DNA UTILIZATION PROTEIN YHGH"/>
    <property type="match status" value="1"/>
</dbReference>
<name>A0A1I1W5L6_9BURK</name>
<dbReference type="InterPro" id="IPR000836">
    <property type="entry name" value="PRTase_dom"/>
</dbReference>
<sequence>MTLLSRLSRWPGALLGALLPSSCVLCGATGDEPVCAACSLAYAGDAHARCPCCANPVGASDAGRRCGACVADPPAYDATLAACDYAVPVDQLVLQLKFSARLALAPWMARRLHAAALARQGLVLPDVLCPVPLGPRRLAERGYNQALEVARPLAASLGVMLAPRLVERLVETRAQSGVAPNERLRNVRGAFAVAQGQAALLGRHVGVVDDVMTSGHTLDELAGVLKRAGAARVTNFVFARTPPH</sequence>
<evidence type="ECO:0000313" key="4">
    <source>
        <dbReference type="Proteomes" id="UP000198639"/>
    </source>
</evidence>
<dbReference type="RefSeq" id="WP_091877117.1">
    <property type="nucleotide sequence ID" value="NZ_FOLD01000044.1"/>
</dbReference>
<dbReference type="SUPFAM" id="SSF53271">
    <property type="entry name" value="PRTase-like"/>
    <property type="match status" value="1"/>
</dbReference>
<evidence type="ECO:0000256" key="1">
    <source>
        <dbReference type="ARBA" id="ARBA00008007"/>
    </source>
</evidence>
<evidence type="ECO:0000313" key="3">
    <source>
        <dbReference type="EMBL" id="SFD88633.1"/>
    </source>
</evidence>
<dbReference type="Gene3D" id="3.40.50.2020">
    <property type="match status" value="1"/>
</dbReference>
<dbReference type="InterPro" id="IPR044005">
    <property type="entry name" value="DZR_2"/>
</dbReference>
<gene>
    <name evidence="3" type="ORF">SAMN05216204_1445</name>
</gene>
<dbReference type="CDD" id="cd06223">
    <property type="entry name" value="PRTases_typeI"/>
    <property type="match status" value="1"/>
</dbReference>
<accession>A0A1I1W5L6</accession>
<dbReference type="AlphaFoldDB" id="A0A1I1W5L6"/>